<dbReference type="STRING" id="1073996.SAMN05444271_11450"/>
<dbReference type="KEGG" id="hae:halTADL_0794"/>
<accession>A0A1H6VA38</accession>
<organism evidence="1 2">
    <name type="scientific">Halohasta litchfieldiae</name>
    <dbReference type="NCBI Taxonomy" id="1073996"/>
    <lineage>
        <taxon>Archaea</taxon>
        <taxon>Methanobacteriati</taxon>
        <taxon>Methanobacteriota</taxon>
        <taxon>Stenosarchaea group</taxon>
        <taxon>Halobacteria</taxon>
        <taxon>Halobacteriales</taxon>
        <taxon>Haloferacaceae</taxon>
        <taxon>Halohasta</taxon>
    </lineage>
</organism>
<evidence type="ECO:0000313" key="2">
    <source>
        <dbReference type="Proteomes" id="UP000198888"/>
    </source>
</evidence>
<dbReference type="EMBL" id="FNYR01000014">
    <property type="protein sequence ID" value="SEI97520.1"/>
    <property type="molecule type" value="Genomic_DNA"/>
</dbReference>
<protein>
    <submittedName>
        <fullName evidence="1">Uncharacterized protein</fullName>
    </submittedName>
</protein>
<evidence type="ECO:0000313" key="1">
    <source>
        <dbReference type="EMBL" id="SEI97520.1"/>
    </source>
</evidence>
<dbReference type="AlphaFoldDB" id="A0A1H6VA38"/>
<reference evidence="1 2" key="1">
    <citation type="submission" date="2016-10" db="EMBL/GenBank/DDBJ databases">
        <authorList>
            <person name="de Groot N.N."/>
        </authorList>
    </citation>
    <scope>NUCLEOTIDE SEQUENCE [LARGE SCALE GENOMIC DNA]</scope>
    <source>
        <strain evidence="1 2">DSM 22187</strain>
    </source>
</reference>
<dbReference type="OrthoDB" id="334312at2157"/>
<dbReference type="GeneID" id="35001608"/>
<keyword evidence="2" id="KW-1185">Reference proteome</keyword>
<accession>A0A2H4PZP1</accession>
<dbReference type="Proteomes" id="UP000198888">
    <property type="component" value="Unassembled WGS sequence"/>
</dbReference>
<name>A0A1H6VA38_9EURY</name>
<gene>
    <name evidence="1" type="ORF">SAMN05444271_11450</name>
</gene>
<proteinExistence type="predicted"/>
<sequence length="133" mass="14167">MGSENGPATPVVSGPTCSDCQAALQSAGRHAVSFLLVATLTVPVVGCDEHLEQFRAICDHTTDDAAKLLSHYPAGGIQCPGCRRAHNTHEHPVIQVEDGVAGVFACTTHETELIDRFETGLETRRQLHVDGPL</sequence>
<dbReference type="RefSeq" id="WP_089672794.1">
    <property type="nucleotide sequence ID" value="NZ_CP024845.1"/>
</dbReference>